<organism evidence="3 4">
    <name type="scientific">Cinchona calisaya</name>
    <dbReference type="NCBI Taxonomy" id="153742"/>
    <lineage>
        <taxon>Eukaryota</taxon>
        <taxon>Viridiplantae</taxon>
        <taxon>Streptophyta</taxon>
        <taxon>Embryophyta</taxon>
        <taxon>Tracheophyta</taxon>
        <taxon>Spermatophyta</taxon>
        <taxon>Magnoliopsida</taxon>
        <taxon>eudicotyledons</taxon>
        <taxon>Gunneridae</taxon>
        <taxon>Pentapetalae</taxon>
        <taxon>asterids</taxon>
        <taxon>lamiids</taxon>
        <taxon>Gentianales</taxon>
        <taxon>Rubiaceae</taxon>
        <taxon>Cinchonoideae</taxon>
        <taxon>Cinchoneae</taxon>
        <taxon>Cinchona</taxon>
    </lineage>
</organism>
<evidence type="ECO:0000313" key="4">
    <source>
        <dbReference type="Proteomes" id="UP001630127"/>
    </source>
</evidence>
<dbReference type="PANTHER" id="PTHR12917:SF18">
    <property type="entry name" value="DNA DAMAGE-INDUCIBLE PROTEIN 1-LIKE"/>
    <property type="match status" value="1"/>
</dbReference>
<dbReference type="EMBL" id="JBJUIK010000012">
    <property type="protein sequence ID" value="KAL3510357.1"/>
    <property type="molecule type" value="Genomic_DNA"/>
</dbReference>
<comment type="caution">
    <text evidence="3">The sequence shown here is derived from an EMBL/GenBank/DDBJ whole genome shotgun (WGS) entry which is preliminary data.</text>
</comment>
<dbReference type="Gene3D" id="2.40.70.10">
    <property type="entry name" value="Acid Proteases"/>
    <property type="match status" value="1"/>
</dbReference>
<dbReference type="Pfam" id="PF13650">
    <property type="entry name" value="Asp_protease_2"/>
    <property type="match status" value="1"/>
</dbReference>
<dbReference type="InterPro" id="IPR021109">
    <property type="entry name" value="Peptidase_aspartic_dom_sf"/>
</dbReference>
<feature type="compositionally biased region" description="Basic residues" evidence="1">
    <location>
        <begin position="163"/>
        <end position="176"/>
    </location>
</feature>
<accession>A0ABD2YSM3</accession>
<protein>
    <recommendedName>
        <fullName evidence="2">Chromo domain-containing protein</fullName>
    </recommendedName>
</protein>
<feature type="domain" description="Chromo" evidence="2">
    <location>
        <begin position="181"/>
        <end position="223"/>
    </location>
</feature>
<dbReference type="PANTHER" id="PTHR12917">
    <property type="entry name" value="ASPARTYL PROTEASE DDI-RELATED"/>
    <property type="match status" value="1"/>
</dbReference>
<keyword evidence="4" id="KW-1185">Reference proteome</keyword>
<name>A0ABD2YSM3_9GENT</name>
<evidence type="ECO:0000259" key="2">
    <source>
        <dbReference type="PROSITE" id="PS50013"/>
    </source>
</evidence>
<dbReference type="SMART" id="SM00298">
    <property type="entry name" value="CHROMO"/>
    <property type="match status" value="1"/>
</dbReference>
<evidence type="ECO:0000313" key="3">
    <source>
        <dbReference type="EMBL" id="KAL3510357.1"/>
    </source>
</evidence>
<sequence length="344" mass="39268">MNNGDVLAPTRINPLMLVSAITVEKSTLPRDSLLYVQAKLNGIDVLATVDTGATHSFVTGWEVCRLKLELKEHGYRIKTVNSKAQPVLGVASVELTLGPWSGKYSLIAVPLDDFDLILGKEFMATNKIFPIPNLDGAMIADERCPTFKPSVFVNTNAIVGPSSRRRQAKRAPSHLRKQFEKDASKVLDHRTMGQSKKNHRTDYLIHWKGETESDATWEREVTLWQFEDHIVYWEAQKAGNSKLDTKRHCKEQEEQDESPQDMQGHWKPSPAANVYYMFCRPHTDTEPLPASWHFGHPDVEFGAEETRTMREVKMSLIMRKRLLMIEPILPGRLEEFFLVPFLEL</sequence>
<dbReference type="CDD" id="cd00303">
    <property type="entry name" value="retropepsin_like"/>
    <property type="match status" value="1"/>
</dbReference>
<proteinExistence type="predicted"/>
<feature type="region of interest" description="Disordered" evidence="1">
    <location>
        <begin position="162"/>
        <end position="182"/>
    </location>
</feature>
<dbReference type="InterPro" id="IPR000953">
    <property type="entry name" value="Chromo/chromo_shadow_dom"/>
</dbReference>
<dbReference type="SUPFAM" id="SSF50630">
    <property type="entry name" value="Acid proteases"/>
    <property type="match status" value="1"/>
</dbReference>
<dbReference type="SUPFAM" id="SSF54160">
    <property type="entry name" value="Chromo domain-like"/>
    <property type="match status" value="1"/>
</dbReference>
<evidence type="ECO:0000256" key="1">
    <source>
        <dbReference type="SAM" id="MobiDB-lite"/>
    </source>
</evidence>
<dbReference type="CDD" id="cd00024">
    <property type="entry name" value="CD_CSD"/>
    <property type="match status" value="1"/>
</dbReference>
<dbReference type="PROSITE" id="PS50013">
    <property type="entry name" value="CHROMO_2"/>
    <property type="match status" value="1"/>
</dbReference>
<dbReference type="Proteomes" id="UP001630127">
    <property type="component" value="Unassembled WGS sequence"/>
</dbReference>
<gene>
    <name evidence="3" type="ORF">ACH5RR_029758</name>
</gene>
<reference evidence="3 4" key="1">
    <citation type="submission" date="2024-11" db="EMBL/GenBank/DDBJ databases">
        <title>A near-complete genome assembly of Cinchona calisaya.</title>
        <authorList>
            <person name="Lian D.C."/>
            <person name="Zhao X.W."/>
            <person name="Wei L."/>
        </authorList>
    </citation>
    <scope>NUCLEOTIDE SEQUENCE [LARGE SCALE GENOMIC DNA]</scope>
    <source>
        <tissue evidence="3">Nenye</tissue>
    </source>
</reference>
<dbReference type="Gene3D" id="2.40.50.40">
    <property type="match status" value="1"/>
</dbReference>
<dbReference type="AlphaFoldDB" id="A0ABD2YSM3"/>
<dbReference type="InterPro" id="IPR016197">
    <property type="entry name" value="Chromo-like_dom_sf"/>
</dbReference>